<feature type="region of interest" description="Disordered" evidence="1">
    <location>
        <begin position="24"/>
        <end position="67"/>
    </location>
</feature>
<feature type="domain" description="Zinc-ribbon 15" evidence="2">
    <location>
        <begin position="96"/>
        <end position="180"/>
    </location>
</feature>
<feature type="compositionally biased region" description="Basic and acidic residues" evidence="1">
    <location>
        <begin position="45"/>
        <end position="59"/>
    </location>
</feature>
<dbReference type="STRING" id="4558.A0A1B6P8L9"/>
<dbReference type="EMBL" id="CM000768">
    <property type="protein sequence ID" value="KXG22085.1"/>
    <property type="molecule type" value="Genomic_DNA"/>
</dbReference>
<evidence type="ECO:0000256" key="1">
    <source>
        <dbReference type="SAM" id="MobiDB-lite"/>
    </source>
</evidence>
<dbReference type="Proteomes" id="UP000000768">
    <property type="component" value="Chromosome 9"/>
</dbReference>
<evidence type="ECO:0000313" key="3">
    <source>
        <dbReference type="EMBL" id="KXG22084.1"/>
    </source>
</evidence>
<dbReference type="InterPro" id="IPR031493">
    <property type="entry name" value="Zinc_ribbon_15"/>
</dbReference>
<dbReference type="AlphaFoldDB" id="A0A1B6P8L9"/>
<reference evidence="3 4" key="1">
    <citation type="journal article" date="2009" name="Nature">
        <title>The Sorghum bicolor genome and the diversification of grasses.</title>
        <authorList>
            <person name="Paterson A.H."/>
            <person name="Bowers J.E."/>
            <person name="Bruggmann R."/>
            <person name="Dubchak I."/>
            <person name="Grimwood J."/>
            <person name="Gundlach H."/>
            <person name="Haberer G."/>
            <person name="Hellsten U."/>
            <person name="Mitros T."/>
            <person name="Poliakov A."/>
            <person name="Schmutz J."/>
            <person name="Spannagl M."/>
            <person name="Tang H."/>
            <person name="Wang X."/>
            <person name="Wicker T."/>
            <person name="Bharti A.K."/>
            <person name="Chapman J."/>
            <person name="Feltus F.A."/>
            <person name="Gowik U."/>
            <person name="Grigoriev I.V."/>
            <person name="Lyons E."/>
            <person name="Maher C.A."/>
            <person name="Martis M."/>
            <person name="Narechania A."/>
            <person name="Otillar R.P."/>
            <person name="Penning B.W."/>
            <person name="Salamov A.A."/>
            <person name="Wang Y."/>
            <person name="Zhang L."/>
            <person name="Carpita N.C."/>
            <person name="Freeling M."/>
            <person name="Gingle A.R."/>
            <person name="Hash C.T."/>
            <person name="Keller B."/>
            <person name="Klein P."/>
            <person name="Kresovich S."/>
            <person name="McCann M.C."/>
            <person name="Ming R."/>
            <person name="Peterson D.G."/>
            <person name="Mehboob-ur-Rahman"/>
            <person name="Ware D."/>
            <person name="Westhoff P."/>
            <person name="Mayer K.F."/>
            <person name="Messing J."/>
            <person name="Rokhsar D.S."/>
        </authorList>
    </citation>
    <scope>NUCLEOTIDE SEQUENCE [LARGE SCALE GENOMIC DNA]</scope>
    <source>
        <strain evidence="4">cv. BTx623</strain>
    </source>
</reference>
<dbReference type="Gramene" id="OQU78078">
    <property type="protein sequence ID" value="OQU78078"/>
    <property type="gene ID" value="SORBI_3009G150700"/>
</dbReference>
<dbReference type="Gramene" id="KXG22085">
    <property type="protein sequence ID" value="KXG22085"/>
    <property type="gene ID" value="SORBI_3009G150700"/>
</dbReference>
<dbReference type="OrthoDB" id="1850117at2759"/>
<dbReference type="PANTHER" id="PTHR36718">
    <property type="entry name" value="OS05G0435400 PROTEIN"/>
    <property type="match status" value="1"/>
</dbReference>
<dbReference type="Gramene" id="KXG22084">
    <property type="protein sequence ID" value="KXG22084"/>
    <property type="gene ID" value="SORBI_3009G150700"/>
</dbReference>
<keyword evidence="4" id="KW-1185">Reference proteome</keyword>
<reference evidence="4" key="3">
    <citation type="journal article" date="2018" name="Plant J.">
        <title>The Sorghum bicolor reference genome: improved assembly, gene annotations, a transcriptome atlas, and signatures of genome organization.</title>
        <authorList>
            <person name="McCormick R.F."/>
            <person name="Truong S.K."/>
            <person name="Sreedasyam A."/>
            <person name="Jenkins J."/>
            <person name="Shu S."/>
            <person name="Sims D."/>
            <person name="Kennedy M."/>
            <person name="Amirebrahimi M."/>
            <person name="Weers B.D."/>
            <person name="McKinley B."/>
            <person name="Mattison A."/>
            <person name="Morishige D.T."/>
            <person name="Grimwood J."/>
            <person name="Schmutz J."/>
            <person name="Mullet J.E."/>
        </authorList>
    </citation>
    <scope>NUCLEOTIDE SEQUENCE [LARGE SCALE GENOMIC DNA]</scope>
    <source>
        <strain evidence="4">cv. BTx623</strain>
    </source>
</reference>
<gene>
    <name evidence="3" type="ORF">SORBI_3009G150700</name>
</gene>
<sequence length="183" mass="20051">MKHLERTVVNFCDLKSLLSRKFLPRANPTENPQTRINPYKTPLRPRTEPAKIDLRRTDSSDELTTGSTGSGSKMFFFFVGGVEQGAGRVLKEAAGRCLRCGGAADLVETEKVLKLFFVPVWRWPGKDPAYLCRDCGLLAPGSLGAEPGPGRSSLLLPREARCGACSRAVDPQFRFCPFCGSSL</sequence>
<name>A0A1B6P8L9_SORBI</name>
<protein>
    <recommendedName>
        <fullName evidence="2">Zinc-ribbon 15 domain-containing protein</fullName>
    </recommendedName>
</protein>
<dbReference type="FunCoup" id="A0A1B6P8L9">
    <property type="interactions" value="259"/>
</dbReference>
<dbReference type="InterPro" id="IPR053281">
    <property type="entry name" value="Double_zinc_ribbon"/>
</dbReference>
<dbReference type="InParanoid" id="A0A1B6P8L9"/>
<dbReference type="Gramene" id="OQU78080">
    <property type="protein sequence ID" value="OQU78080"/>
    <property type="gene ID" value="SORBI_3009G150700"/>
</dbReference>
<dbReference type="EMBL" id="CM000768">
    <property type="protein sequence ID" value="KXG22084.1"/>
    <property type="molecule type" value="Genomic_DNA"/>
</dbReference>
<dbReference type="eggNOG" id="ENOG502S1AP">
    <property type="taxonomic scope" value="Eukaryota"/>
</dbReference>
<dbReference type="EMBL" id="CM000768">
    <property type="protein sequence ID" value="OQU78080.1"/>
    <property type="molecule type" value="Genomic_DNA"/>
</dbReference>
<proteinExistence type="predicted"/>
<dbReference type="Gramene" id="OQU78079">
    <property type="protein sequence ID" value="OQU78079"/>
    <property type="gene ID" value="SORBI_3009G150700"/>
</dbReference>
<reference evidence="3" key="2">
    <citation type="submission" date="2017-02" db="EMBL/GenBank/DDBJ databases">
        <title>WGS assembly of Sorghum bicolor.</title>
        <authorList>
            <person name="Paterson A."/>
            <person name="Mullet J."/>
            <person name="Bowers J."/>
            <person name="Bruggmann R."/>
            <person name="Dubchak I."/>
            <person name="Grimwood J."/>
            <person name="Gundlach H."/>
            <person name="Haberer G."/>
            <person name="Hellsten U."/>
            <person name="Mitros T."/>
            <person name="Poliakov A."/>
            <person name="Schmutz J."/>
            <person name="Spannagl M."/>
            <person name="Tang H."/>
            <person name="Wang X."/>
            <person name="Wicker T."/>
            <person name="Bharti A."/>
            <person name="Chapman J."/>
            <person name="Feltus F."/>
            <person name="Gowik U."/>
            <person name="Grigoriev I."/>
            <person name="Lyons E."/>
            <person name="Maher C."/>
            <person name="Martis M."/>
            <person name="Narechania A."/>
            <person name="Otillar R."/>
            <person name="Penning B."/>
            <person name="Salamov A."/>
            <person name="Wang Y."/>
            <person name="Zhang L."/>
            <person name="Carpita N."/>
            <person name="Freeling M."/>
            <person name="Gingle A."/>
            <person name="Hash C."/>
            <person name="Keller B."/>
            <person name="Klein P."/>
            <person name="Kresovich S."/>
            <person name="Mccann M."/>
            <person name="Ming R."/>
            <person name="Peterson D."/>
            <person name="Rahman M."/>
            <person name="Ware D."/>
            <person name="Westhoff P."/>
            <person name="Mayer K."/>
            <person name="Messing J."/>
            <person name="Sims D."/>
            <person name="Jenkins J."/>
            <person name="Shu S."/>
            <person name="Rokhsar D."/>
        </authorList>
    </citation>
    <scope>NUCLEOTIDE SEQUENCE</scope>
</reference>
<dbReference type="EMBL" id="CM000768">
    <property type="protein sequence ID" value="OQU78079.1"/>
    <property type="molecule type" value="Genomic_DNA"/>
</dbReference>
<evidence type="ECO:0000259" key="2">
    <source>
        <dbReference type="Pfam" id="PF17032"/>
    </source>
</evidence>
<organism evidence="3 4">
    <name type="scientific">Sorghum bicolor</name>
    <name type="common">Sorghum</name>
    <name type="synonym">Sorghum vulgare</name>
    <dbReference type="NCBI Taxonomy" id="4558"/>
    <lineage>
        <taxon>Eukaryota</taxon>
        <taxon>Viridiplantae</taxon>
        <taxon>Streptophyta</taxon>
        <taxon>Embryophyta</taxon>
        <taxon>Tracheophyta</taxon>
        <taxon>Spermatophyta</taxon>
        <taxon>Magnoliopsida</taxon>
        <taxon>Liliopsida</taxon>
        <taxon>Poales</taxon>
        <taxon>Poaceae</taxon>
        <taxon>PACMAD clade</taxon>
        <taxon>Panicoideae</taxon>
        <taxon>Andropogonodae</taxon>
        <taxon>Andropogoneae</taxon>
        <taxon>Sorghinae</taxon>
        <taxon>Sorghum</taxon>
    </lineage>
</organism>
<dbReference type="EMBL" id="CM000768">
    <property type="protein sequence ID" value="OQU78078.1"/>
    <property type="molecule type" value="Genomic_DNA"/>
</dbReference>
<dbReference type="Pfam" id="PF17032">
    <property type="entry name" value="Zn_ribbon_15"/>
    <property type="match status" value="1"/>
</dbReference>
<evidence type="ECO:0000313" key="4">
    <source>
        <dbReference type="Proteomes" id="UP000000768"/>
    </source>
</evidence>
<dbReference type="PANTHER" id="PTHR36718:SF1">
    <property type="entry name" value="DOUBLE ZINC RIBBON PROTEIN MJ0416"/>
    <property type="match status" value="1"/>
</dbReference>
<accession>A0A1B6P8L9</accession>